<accession>A0A6A7Y9K6</accession>
<dbReference type="Gene3D" id="1.20.1260.10">
    <property type="match status" value="1"/>
</dbReference>
<keyword evidence="2" id="KW-1185">Reference proteome</keyword>
<evidence type="ECO:0000313" key="1">
    <source>
        <dbReference type="EMBL" id="MQT14688.1"/>
    </source>
</evidence>
<proteinExistence type="predicted"/>
<dbReference type="EMBL" id="VWNA01000002">
    <property type="protein sequence ID" value="MQT14688.1"/>
    <property type="molecule type" value="Genomic_DNA"/>
</dbReference>
<dbReference type="Proteomes" id="UP000332515">
    <property type="component" value="Unassembled WGS sequence"/>
</dbReference>
<gene>
    <name evidence="1" type="ORF">F0357_18910</name>
</gene>
<protein>
    <submittedName>
        <fullName evidence="1">Ferritin-like domain-containing protein</fullName>
    </submittedName>
</protein>
<name>A0A6A7Y9K6_9HYPH</name>
<comment type="caution">
    <text evidence="1">The sequence shown here is derived from an EMBL/GenBank/DDBJ whole genome shotgun (WGS) entry which is preliminary data.</text>
</comment>
<sequence>MATVEERLMEWLRDAHAMEEQAETMLNALARRIENYPDVKAQIERHLAETQDQARTLRGCIERRGGDTSSVKDLAAKFVAMGQGLSGVFVGDEIIKGAMASYTFEHMEIAAYRVLIATAEACGDTATKTACEGILQQELAMATWCEENLAPLTLRYLGREEAPGVTAKH</sequence>
<organism evidence="1 2">
    <name type="scientific">Segnochrobactrum spirostomi</name>
    <dbReference type="NCBI Taxonomy" id="2608987"/>
    <lineage>
        <taxon>Bacteria</taxon>
        <taxon>Pseudomonadati</taxon>
        <taxon>Pseudomonadota</taxon>
        <taxon>Alphaproteobacteria</taxon>
        <taxon>Hyphomicrobiales</taxon>
        <taxon>Segnochrobactraceae</taxon>
        <taxon>Segnochrobactrum</taxon>
    </lineage>
</organism>
<dbReference type="SUPFAM" id="SSF47240">
    <property type="entry name" value="Ferritin-like"/>
    <property type="match status" value="1"/>
</dbReference>
<evidence type="ECO:0000313" key="2">
    <source>
        <dbReference type="Proteomes" id="UP000332515"/>
    </source>
</evidence>
<dbReference type="InterPro" id="IPR012347">
    <property type="entry name" value="Ferritin-like"/>
</dbReference>
<dbReference type="CDD" id="cd00657">
    <property type="entry name" value="Ferritin_like"/>
    <property type="match status" value="1"/>
</dbReference>
<reference evidence="1 2" key="1">
    <citation type="submission" date="2019-09" db="EMBL/GenBank/DDBJ databases">
        <title>Segnochrobactrum spirostomi gen. nov., sp. nov., isolated from the ciliate Spirostomum cf. yagiui and description of a novel family, Segnochrobactraceae fam. nov. within the order Rhizobiales of the class Alphaproteobacteria.</title>
        <authorList>
            <person name="Akter S."/>
            <person name="Shazib S.U.A."/>
            <person name="Shin M.K."/>
        </authorList>
    </citation>
    <scope>NUCLEOTIDE SEQUENCE [LARGE SCALE GENOMIC DNA]</scope>
    <source>
        <strain evidence="1 2">Sp-1</strain>
    </source>
</reference>
<dbReference type="InterPro" id="IPR009078">
    <property type="entry name" value="Ferritin-like_SF"/>
</dbReference>
<dbReference type="InterPro" id="IPR010287">
    <property type="entry name" value="DUF892_YciF-like"/>
</dbReference>
<dbReference type="AlphaFoldDB" id="A0A6A7Y9K6"/>
<dbReference type="RefSeq" id="WP_153487549.1">
    <property type="nucleotide sequence ID" value="NZ_VWNA01000002.1"/>
</dbReference>
<dbReference type="Pfam" id="PF05974">
    <property type="entry name" value="DUF892"/>
    <property type="match status" value="1"/>
</dbReference>